<evidence type="ECO:0000259" key="19">
    <source>
        <dbReference type="Pfam" id="PF25007"/>
    </source>
</evidence>
<dbReference type="Gene3D" id="3.40.50.300">
    <property type="entry name" value="P-loop containing nucleotide triphosphate hydrolases"/>
    <property type="match status" value="4"/>
</dbReference>
<evidence type="ECO:0000256" key="13">
    <source>
        <dbReference type="SAM" id="MobiDB-lite"/>
    </source>
</evidence>
<proteinExistence type="inferred from homology"/>
<dbReference type="PANTHER" id="PTHR46961:SF15">
    <property type="entry name" value="AAA+ ATPASE DOMAIN-CONTAINING PROTEIN"/>
    <property type="match status" value="1"/>
</dbReference>
<keyword evidence="12" id="KW-0966">Cell projection</keyword>
<keyword evidence="8" id="KW-0175">Coiled coil</keyword>
<evidence type="ECO:0000256" key="1">
    <source>
        <dbReference type="ARBA" id="ARBA00004430"/>
    </source>
</evidence>
<dbReference type="Gene3D" id="1.10.287.2620">
    <property type="match status" value="1"/>
</dbReference>
<evidence type="ECO:0000256" key="5">
    <source>
        <dbReference type="ARBA" id="ARBA00022741"/>
    </source>
</evidence>
<dbReference type="Pfam" id="PF12775">
    <property type="entry name" value="AAA_7"/>
    <property type="match status" value="2"/>
</dbReference>
<keyword evidence="4" id="KW-0493">Microtubule</keyword>
<dbReference type="InterPro" id="IPR056759">
    <property type="entry name" value="DYH2-5-8_CC"/>
</dbReference>
<dbReference type="Pfam" id="PF08385">
    <property type="entry name" value="DHC_N1"/>
    <property type="match status" value="2"/>
</dbReference>
<sequence>MDERHWWIATKVQETFRVCGKDSPTELESFFTQPEHLELVDEFLKADGLGKLFFYASTENQEEIQLSSLNIVENLDKITDSQNVHILYFIRHKTQFDIDPIRMEQDIFCGEIRKSVIDSLRSLVNDIYIPLLKAQKDWGICSQPNVAQFLSSLDKYAIVLHDSAAVTRSEKQQILKRPVRLVSAELMQQRMMVFDSEIISENETILSDWMKTLEEILKEGGDDRILDINTTPITELDRWRRRQRTLESIMEQLKGKECKNVIGLLIATKSRLLKKWKALDISITDIANDTKGKVKYLEALSRHFEALANENNPANLMNTVLPGIFTAFKQMDTVSRFLSRNGYLGLLLTKLCCSHHEGDGGKPSGRVETVGEPMGSGLLGIRTGVVLRRRLLHICTQVPISGGPYRVQLRSSRLPPTRKMSLDLARLQDPAVSNNFARSLCEELADLGATVNLNVMWEIFRDKTLKDAEGCVGVTSVPRRKCFISQGTLDIIESSRRARVNGKSGLYWELRRIAARDLRADKEAFVRGICEQVTHHLWSTEPCPAYRGIEVLRTTESVPRRVAVRAADGTVLLDDTAAVTRWAGYFEKLFKAEYPARTLPIISCVPHNLTEIAQVVNRLRGGKAAGICRIRGELLQTGGKAVFLALQAIFASIWETGIIPTDCDRLDYSNYRGIKLLLVPDHDYHGAGVSLTDEESIMHNLDAFCYKLRQFCHVLVTLHQADFAPHSSESWRTGLNVAPLQTLIEEDEGQSSTEIPVSSHELNCERLSPVEENTDSLRHESDDEEQNEEENTLSFEEKKILQNLYNWDDPEEEGQCLPSVINEYLANLIQAMSSGITADVLLNVEKRETDKFEDAYSEFLVMNQALERYITVYMQAVFLRKMRTVEAIAFLKRFTAVSQRQSIQPMITECYVEALNWFYDEIKEVQETYERHKVFKEMKVKISSYSYSQTVKLYNRIAAALVTYETLWYQEWKSRAEGCLRGLNATLLIRDPNTQEHLVNSDQRLKHLAETVLRIKEDVIDGILAVIYKSVLFNGDELLSGLIITIHTTSSLIHKLLTTFPSTCITETKEYFYGEICHAIFGCIFHSLLVLAYVSGCEMSRITKATLNSQKRHHSAAFKDTDNVSKKNNTFTMFTENYLSEFLLNHAPSNQLRCHLKLRLTIPNITIDPSLEVAQEALKESASVILNITDIVRCWPGKSKDQVLSVAVKEDEDIKVIVSHIGHVISNLKPVIEKHIFSYSYYDFLWKDDLNSQFSEMTSKNPEHFIITREVERLQSIEGKIQDIPAVFQGGCIWLDCSLIKDSLAGFAGVWKFTYASVLHQEARERLNEILQYRNKGYQQLMTEVQSLKQLNNALCLLEELQDMENKIDMIYQPVERMYKQLRSYQMRLSRDETTEVDNLRENWAELMSLAENVRKKLLKEKKIIFEQELDKQVKSFSVDVIQLRNLFDTRGPAAPGLRPEEAVYQLQRFQEKFSIYDVKQKTLNSLQRLFGVTMTAFPELDRTGKVRDYWSQCQAWNDQLTDWDAYNEMARQIKFYIDCIPMLHILATKEIRNRHWLQVMAVTGSSFPLEATVFKLHHLLDIDLLKHQEDIISIAKAATEELQLEMKMRTIEDEWTEHVLNFELYKNYGPVLLVKEDTLQTLEQVENTRVLLAQMLTSKHIGPLREDAASWSEKLKEVGMVLEIWIEVQDMWHNLEPIFTIPSIWKCCCAEEASKEFMLKHMFTDLETCCQSLAMFLGRKRQAFPRFYFLPDFVLLSFLSCPTDFSLLCNHFSLIFSGIHNVRLESSSNIQGSSSSAVEQLDTMMLPGLTERLGSASVQSLAHYTDNESVVSRSARSIGLSVESPVSTNNTDPKNSLQIVSVISKDGESLDLTEEVPLSSAIEEWLAQLQKVIATTLETCIGKAASDVRQGVNVDEWTYKYPFQIARLALLYCWTADCEAAIIDLKSDRKAFPGVVKKYSGIIFRLSSILSKKTWKHNNDPVTCSQKQKVENMVMFAVYLRDVLESLNTRKVRDVTDFEWRRSLRFYWDDNDGNNAHRLCIHDAQYESGFEFYGASVNITLSPVTEKAFFALSHILKSGNGVIVQGDHSSGKTETVKIVLNQNFSLFLTAQSKTEYKSLPSDILALFRTVSLTLPGYSLIFKAHLTALGFKSPKMLSHRLQLVTDLIKDQLPEKIHHYFSLASLKMVLYRAAQKKDIDQEERTEGRQDKVEIKPETGRTSQCSSITSAQALVASAISPSLSLRMVQSPDKRGKTASSNAMTPVARLEHALIGETLHECLAPRMEGDDLLVFSQIVRDVFGDIVDLSNQDSYFQSSPNGLEKAILKAAKNNNLIPHTPWVNKVKQLFTLSQVNQGMFMQLSSGEHIHLNSNMHLLFETCDLELATPSSISQTVLSKVFNTALDPIFNYVLREIKYPIPLTEVGLFQTISNLLGAMLNDKAQSLGGQLHIERLFLFCLIWTVGGLLQDHDKKKFSDVLKIHSTSLPDYDEEISVFDYYVDESGEWELWTSHLSEQNRAIHTDVLGEVFIETVDTLAVRTFMEYANMASQNILLVGPPGCGKTTLLNDFISGQGFVYGARDGKTLQMLIEDINLPESQCCGEFLRQILDDKMLLKLNKPFEWRLITDLVVQATISLPEFPNDNSISKRLLRNFAVLYLPSPEGAKLKQVIFSVLQLQRVEQMHDVQSYVRTYLQQYNGELENDPLQVELSENTLALMVRIHRVLSYSHSGNVVIIGSPGSYLRSLLKLSLYIAGVPLLQLDTSHKANFFSCLKLAIQQAATESKASALLLTARELEDPFCLDIVNSILISGEYSSLFSTEEMQDLVKMLNSSIQREQPLLVYDPYNYLASKVKLYIHFLICLPPHHKLLGCDSQ</sequence>
<evidence type="ECO:0000256" key="3">
    <source>
        <dbReference type="ARBA" id="ARBA00022490"/>
    </source>
</evidence>
<dbReference type="EMBL" id="JAATIS010000485">
    <property type="protein sequence ID" value="KAG2467807.1"/>
    <property type="molecule type" value="Genomic_DNA"/>
</dbReference>
<protein>
    <submittedName>
        <fullName evidence="20">DYHG protein</fullName>
    </submittedName>
</protein>
<dbReference type="Pfam" id="PF25007">
    <property type="entry name" value="DYH2-5-8_CC"/>
    <property type="match status" value="1"/>
</dbReference>
<organism evidence="20 21">
    <name type="scientific">Polypterus senegalus</name>
    <name type="common">Senegal bichir</name>
    <dbReference type="NCBI Taxonomy" id="55291"/>
    <lineage>
        <taxon>Eukaryota</taxon>
        <taxon>Metazoa</taxon>
        <taxon>Chordata</taxon>
        <taxon>Craniata</taxon>
        <taxon>Vertebrata</taxon>
        <taxon>Euteleostomi</taxon>
        <taxon>Actinopterygii</taxon>
        <taxon>Polypteriformes</taxon>
        <taxon>Polypteridae</taxon>
        <taxon>Polypterus</taxon>
    </lineage>
</organism>
<dbReference type="PANTHER" id="PTHR46961">
    <property type="entry name" value="DYNEIN HEAVY CHAIN 1, AXONEMAL-LIKE PROTEIN"/>
    <property type="match status" value="1"/>
</dbReference>
<name>A0A8X7XKK9_POLSE</name>
<feature type="region of interest" description="Disordered" evidence="13">
    <location>
        <begin position="747"/>
        <end position="793"/>
    </location>
</feature>
<dbReference type="Gene3D" id="1.20.58.1120">
    <property type="match status" value="1"/>
</dbReference>
<dbReference type="FunFam" id="1.10.287.2620:FF:000002">
    <property type="entry name" value="Dynein heavy chain 2, axonemal"/>
    <property type="match status" value="1"/>
</dbReference>
<evidence type="ECO:0000259" key="16">
    <source>
        <dbReference type="Pfam" id="PF12774"/>
    </source>
</evidence>
<reference evidence="20 21" key="1">
    <citation type="journal article" date="2021" name="Cell">
        <title>Tracing the genetic footprints of vertebrate landing in non-teleost ray-finned fishes.</title>
        <authorList>
            <person name="Bi X."/>
            <person name="Wang K."/>
            <person name="Yang L."/>
            <person name="Pan H."/>
            <person name="Jiang H."/>
            <person name="Wei Q."/>
            <person name="Fang M."/>
            <person name="Yu H."/>
            <person name="Zhu C."/>
            <person name="Cai Y."/>
            <person name="He Y."/>
            <person name="Gan X."/>
            <person name="Zeng H."/>
            <person name="Yu D."/>
            <person name="Zhu Y."/>
            <person name="Jiang H."/>
            <person name="Qiu Q."/>
            <person name="Yang H."/>
            <person name="Zhang Y.E."/>
            <person name="Wang W."/>
            <person name="Zhu M."/>
            <person name="He S."/>
            <person name="Zhang G."/>
        </authorList>
    </citation>
    <scope>NUCLEOTIDE SEQUENCE [LARGE SCALE GENOMIC DNA]</scope>
    <source>
        <strain evidence="20">Bchr_013</strain>
    </source>
</reference>
<keyword evidence="9" id="KW-0969">Cilium</keyword>
<evidence type="ECO:0000313" key="20">
    <source>
        <dbReference type="EMBL" id="KAG2467807.1"/>
    </source>
</evidence>
<evidence type="ECO:0000256" key="6">
    <source>
        <dbReference type="ARBA" id="ARBA00022840"/>
    </source>
</evidence>
<dbReference type="GO" id="GO:0005874">
    <property type="term" value="C:microtubule"/>
    <property type="evidence" value="ECO:0007669"/>
    <property type="project" value="UniProtKB-KW"/>
</dbReference>
<feature type="domain" description="Dynein heavy chain tail" evidence="14">
    <location>
        <begin position="203"/>
        <end position="352"/>
    </location>
</feature>
<dbReference type="GO" id="GO:0030286">
    <property type="term" value="C:dynein complex"/>
    <property type="evidence" value="ECO:0007669"/>
    <property type="project" value="UniProtKB-KW"/>
</dbReference>
<comment type="caution">
    <text evidence="20">The sequence shown here is derived from an EMBL/GenBank/DDBJ whole genome shotgun (WGS) entry which is preliminary data.</text>
</comment>
<keyword evidence="11" id="KW-0206">Cytoskeleton</keyword>
<feature type="domain" description="Dynein heavy chain hydrolytic ATP-binding dynein motor region" evidence="16">
    <location>
        <begin position="2099"/>
        <end position="2201"/>
    </location>
</feature>
<evidence type="ECO:0000259" key="14">
    <source>
        <dbReference type="Pfam" id="PF08385"/>
    </source>
</evidence>
<evidence type="ECO:0000256" key="4">
    <source>
        <dbReference type="ARBA" id="ARBA00022701"/>
    </source>
</evidence>
<evidence type="ECO:0000259" key="15">
    <source>
        <dbReference type="Pfam" id="PF08393"/>
    </source>
</evidence>
<keyword evidence="10" id="KW-0505">Motor protein</keyword>
<dbReference type="InterPro" id="IPR026983">
    <property type="entry name" value="DHC"/>
</dbReference>
<dbReference type="SUPFAM" id="SSF52540">
    <property type="entry name" value="P-loop containing nucleoside triphosphate hydrolases"/>
    <property type="match status" value="1"/>
</dbReference>
<dbReference type="Pfam" id="PF12774">
    <property type="entry name" value="AAA_6"/>
    <property type="match status" value="2"/>
</dbReference>
<evidence type="ECO:0000256" key="12">
    <source>
        <dbReference type="ARBA" id="ARBA00023273"/>
    </source>
</evidence>
<dbReference type="Pfam" id="PF12780">
    <property type="entry name" value="AAA_8"/>
    <property type="match status" value="1"/>
</dbReference>
<dbReference type="InterPro" id="IPR042228">
    <property type="entry name" value="Dynein_linker_3"/>
</dbReference>
<dbReference type="GO" id="GO:0005930">
    <property type="term" value="C:axoneme"/>
    <property type="evidence" value="ECO:0007669"/>
    <property type="project" value="UniProtKB-SubCell"/>
</dbReference>
<keyword evidence="3" id="KW-0963">Cytoplasm</keyword>
<dbReference type="GO" id="GO:0051959">
    <property type="term" value="F:dynein light intermediate chain binding"/>
    <property type="evidence" value="ECO:0007669"/>
    <property type="project" value="InterPro"/>
</dbReference>
<dbReference type="InterPro" id="IPR042222">
    <property type="entry name" value="Dynein_2_N"/>
</dbReference>
<dbReference type="Proteomes" id="UP000886611">
    <property type="component" value="Unassembled WGS sequence"/>
</dbReference>
<evidence type="ECO:0000256" key="9">
    <source>
        <dbReference type="ARBA" id="ARBA00023069"/>
    </source>
</evidence>
<feature type="non-terminal residue" evidence="20">
    <location>
        <position position="1"/>
    </location>
</feature>
<dbReference type="InterPro" id="IPR013594">
    <property type="entry name" value="Dynein_heavy_tail"/>
</dbReference>
<keyword evidence="21" id="KW-1185">Reference proteome</keyword>
<dbReference type="Pfam" id="PF08393">
    <property type="entry name" value="DHC_N2"/>
    <property type="match status" value="2"/>
</dbReference>
<dbReference type="InterPro" id="IPR035699">
    <property type="entry name" value="AAA_6"/>
</dbReference>
<dbReference type="InterPro" id="IPR041466">
    <property type="entry name" value="Dynein_AAA5_ext"/>
</dbReference>
<dbReference type="Gene3D" id="1.10.472.130">
    <property type="match status" value="1"/>
</dbReference>
<keyword evidence="6" id="KW-0067">ATP-binding</keyword>
<dbReference type="InterPro" id="IPR024317">
    <property type="entry name" value="Dynein_heavy_chain_D4_dom"/>
</dbReference>
<evidence type="ECO:0000259" key="17">
    <source>
        <dbReference type="Pfam" id="PF12780"/>
    </source>
</evidence>
<comment type="subcellular location">
    <subcellularLocation>
        <location evidence="1">Cytoplasm</location>
        <location evidence="1">Cytoskeleton</location>
        <location evidence="1">Cilium axoneme</location>
    </subcellularLocation>
</comment>
<accession>A0A8X7XKK9</accession>
<evidence type="ECO:0000256" key="7">
    <source>
        <dbReference type="ARBA" id="ARBA00023017"/>
    </source>
</evidence>
<evidence type="ECO:0000256" key="11">
    <source>
        <dbReference type="ARBA" id="ARBA00023212"/>
    </source>
</evidence>
<dbReference type="Pfam" id="PF17852">
    <property type="entry name" value="Dynein_AAA_lid"/>
    <property type="match status" value="1"/>
</dbReference>
<dbReference type="Gene3D" id="1.20.140.100">
    <property type="entry name" value="Dynein heavy chain, N-terminal domain 2"/>
    <property type="match status" value="1"/>
</dbReference>
<dbReference type="Gene3D" id="3.20.180.20">
    <property type="entry name" value="Dynein heavy chain, N-terminal domain 2"/>
    <property type="match status" value="1"/>
</dbReference>
<feature type="domain" description="Dynein heavy chain linker" evidence="15">
    <location>
        <begin position="1504"/>
        <end position="1702"/>
    </location>
</feature>
<feature type="domain" description="Dynein heavy chain linker" evidence="15">
    <location>
        <begin position="1703"/>
        <end position="1803"/>
    </location>
</feature>
<feature type="domain" description="Dynein heavy chain AAA module D4" evidence="17">
    <location>
        <begin position="2707"/>
        <end position="2865"/>
    </location>
</feature>
<evidence type="ECO:0000313" key="21">
    <source>
        <dbReference type="Proteomes" id="UP000886611"/>
    </source>
</evidence>
<evidence type="ECO:0000256" key="10">
    <source>
        <dbReference type="ARBA" id="ARBA00023175"/>
    </source>
</evidence>
<gene>
    <name evidence="20" type="primary">Oda2</name>
    <name evidence="20" type="ORF">GTO96_0014895</name>
</gene>
<feature type="domain" description="Dynein heavy chain hydrolytic ATP-binding dynein motor region" evidence="16">
    <location>
        <begin position="2267"/>
        <end position="2358"/>
    </location>
</feature>
<dbReference type="GO" id="GO:0007018">
    <property type="term" value="P:microtubule-based movement"/>
    <property type="evidence" value="ECO:0007669"/>
    <property type="project" value="InterPro"/>
</dbReference>
<keyword evidence="7" id="KW-0243">Dynein</keyword>
<feature type="domain" description="Dynein heavy chain tail" evidence="14">
    <location>
        <begin position="694"/>
        <end position="935"/>
    </location>
</feature>
<dbReference type="GO" id="GO:0045505">
    <property type="term" value="F:dynein intermediate chain binding"/>
    <property type="evidence" value="ECO:0007669"/>
    <property type="project" value="InterPro"/>
</dbReference>
<dbReference type="InterPro" id="IPR027417">
    <property type="entry name" value="P-loop_NTPase"/>
</dbReference>
<feature type="non-terminal residue" evidence="20">
    <location>
        <position position="2872"/>
    </location>
</feature>
<feature type="compositionally biased region" description="Acidic residues" evidence="13">
    <location>
        <begin position="782"/>
        <end position="791"/>
    </location>
</feature>
<evidence type="ECO:0000256" key="8">
    <source>
        <dbReference type="ARBA" id="ARBA00023054"/>
    </source>
</evidence>
<evidence type="ECO:0000256" key="2">
    <source>
        <dbReference type="ARBA" id="ARBA00008887"/>
    </source>
</evidence>
<dbReference type="InterPro" id="IPR013602">
    <property type="entry name" value="Dynein_heavy_linker"/>
</dbReference>
<feature type="domain" description="Dynein heavy chain AAA 5 extension" evidence="18">
    <location>
        <begin position="2394"/>
        <end position="2508"/>
    </location>
</feature>
<comment type="similarity">
    <text evidence="2">Belongs to the dynein heavy chain family.</text>
</comment>
<dbReference type="GO" id="GO:0005524">
    <property type="term" value="F:ATP binding"/>
    <property type="evidence" value="ECO:0007669"/>
    <property type="project" value="UniProtKB-KW"/>
</dbReference>
<evidence type="ECO:0000259" key="18">
    <source>
        <dbReference type="Pfam" id="PF17852"/>
    </source>
</evidence>
<dbReference type="Gene3D" id="1.10.8.710">
    <property type="match status" value="1"/>
</dbReference>
<keyword evidence="5" id="KW-0547">Nucleotide-binding</keyword>
<dbReference type="InterPro" id="IPR043157">
    <property type="entry name" value="Dynein_AAA1S"/>
</dbReference>
<feature type="domain" description="Dynein axonemal heavy chain 2/5/8 coiled-coil" evidence="19">
    <location>
        <begin position="1317"/>
        <end position="1431"/>
    </location>
</feature>